<sequence>MNQLKQMFRKLLGLPAIKAKEELQQEQFDNLMDAMKDFEDMYKKH</sequence>
<evidence type="ECO:0000313" key="2">
    <source>
        <dbReference type="Proteomes" id="UP001159100"/>
    </source>
</evidence>
<comment type="caution">
    <text evidence="1">The sequence shown here is derived from an EMBL/GenBank/DDBJ whole genome shotgun (WGS) entry which is preliminary data.</text>
</comment>
<accession>A0ABT6QTP8</accession>
<proteinExistence type="predicted"/>
<organism evidence="1 2">
    <name type="scientific">Pseudomonas fungipugnans</name>
    <dbReference type="NCBI Taxonomy" id="3024217"/>
    <lineage>
        <taxon>Bacteria</taxon>
        <taxon>Pseudomonadati</taxon>
        <taxon>Pseudomonadota</taxon>
        <taxon>Gammaproteobacteria</taxon>
        <taxon>Pseudomonadales</taxon>
        <taxon>Pseudomonadaceae</taxon>
        <taxon>Pseudomonas</taxon>
    </lineage>
</organism>
<name>A0ABT6QTP8_9PSED</name>
<reference evidence="1 2" key="1">
    <citation type="submission" date="2023-02" db="EMBL/GenBank/DDBJ databases">
        <title>Pseudomonas chrutzelriedensis sp. nov., a potently antifungal strain isolated from moss.</title>
        <authorList>
            <person name="Schnyder A."/>
            <person name="Kalawong R."/>
            <person name="Eberl L."/>
            <person name="Agnoli K."/>
        </authorList>
    </citation>
    <scope>NUCLEOTIDE SEQUENCE [LARGE SCALE GENOMIC DNA]</scope>
    <source>
        <strain evidence="1 2">681</strain>
    </source>
</reference>
<dbReference type="RefSeq" id="WP_282316752.1">
    <property type="nucleotide sequence ID" value="NZ_JARBWL010000002.1"/>
</dbReference>
<gene>
    <name evidence="1" type="ORF">POF45_22150</name>
</gene>
<dbReference type="EMBL" id="JARBWL010000002">
    <property type="protein sequence ID" value="MDI2594111.1"/>
    <property type="molecule type" value="Genomic_DNA"/>
</dbReference>
<dbReference type="Proteomes" id="UP001159100">
    <property type="component" value="Unassembled WGS sequence"/>
</dbReference>
<protein>
    <submittedName>
        <fullName evidence="1">Uncharacterized protein</fullName>
    </submittedName>
</protein>
<evidence type="ECO:0000313" key="1">
    <source>
        <dbReference type="EMBL" id="MDI2594111.1"/>
    </source>
</evidence>
<keyword evidence="2" id="KW-1185">Reference proteome</keyword>